<evidence type="ECO:0000259" key="6">
    <source>
        <dbReference type="Pfam" id="PF02465"/>
    </source>
</evidence>
<dbReference type="GO" id="GO:0005576">
    <property type="term" value="C:extracellular region"/>
    <property type="evidence" value="ECO:0007669"/>
    <property type="project" value="UniProtKB-SubCell"/>
</dbReference>
<organism evidence="8 9">
    <name type="scientific">Neptunomonas qingdaonensis</name>
    <dbReference type="NCBI Taxonomy" id="1045558"/>
    <lineage>
        <taxon>Bacteria</taxon>
        <taxon>Pseudomonadati</taxon>
        <taxon>Pseudomonadota</taxon>
        <taxon>Gammaproteobacteria</taxon>
        <taxon>Oceanospirillales</taxon>
        <taxon>Oceanospirillaceae</taxon>
        <taxon>Neptunomonas</taxon>
    </lineage>
</organism>
<feature type="domain" description="Flagellar hook-associated protein 2 C-terminal" evidence="7">
    <location>
        <begin position="239"/>
        <end position="418"/>
    </location>
</feature>
<evidence type="ECO:0000256" key="3">
    <source>
        <dbReference type="ARBA" id="ARBA00023054"/>
    </source>
</evidence>
<dbReference type="Proteomes" id="UP000198623">
    <property type="component" value="Unassembled WGS sequence"/>
</dbReference>
<evidence type="ECO:0000259" key="7">
    <source>
        <dbReference type="Pfam" id="PF07195"/>
    </source>
</evidence>
<sequence>MDTNFVSALGGGSGIDTTSLVKQLVEVEKAPQQGRLDSKKETLDAQISAYGILKSSLAEFQSMLEPLSDNDTFNARSVSFPETDVITPAALDADAQTGSYQIEVIEVAQAQALAINTAVEDKNASVNVSGALTISLGAWTYDGVDNDNPIAFAENEDQTALTLDITSDDSLQDIADKINGADSDVQASVLLVDGNYQLMISAPSGEDNALRISADDPDLNNMFAFNETLRANVTETQQGNDAELKVNGLTVFRESNEIKDVIQGLEFTINKASPGDKFTFAISADKNTAEDAIRGFVEAYNTFYETAKSLTGISTNAETNETSRGDLATDGSAKTLLNSIRNIISTTVPGVSEFNALTNIGIRTQLDGTLEIVDKEFDAAIADNFDKVASIFAPQTSSTSSYVDVSVGSYATNTVAGTYSGAITTAPSKGSAVGDTAPALPLDTVASPGDYTFSVTVDGVTSGELTLSGSFATADDLRTEMQSLINNDATLKEAKAFVDVVIESGGEFKLASREFGATSKVAIATSGVEFAAASGLSTASVSTNGSDASGTINGDAAFGSGNVLLPKIDTDPYGLNFTVRAGAPAEDFSFTYSKGFAGELSALFDSFLSGSGVIKTREDNINNQLDGIEDDQVSLDRKMDVYTDRLTQQYLAMERIISSFQTTGDSLTGLVDRLPFTATS</sequence>
<name>A0A1I2N6V0_9GAMM</name>
<reference evidence="9" key="1">
    <citation type="submission" date="2016-10" db="EMBL/GenBank/DDBJ databases">
        <authorList>
            <person name="Varghese N."/>
            <person name="Submissions S."/>
        </authorList>
    </citation>
    <scope>NUCLEOTIDE SEQUENCE [LARGE SCALE GENOMIC DNA]</scope>
    <source>
        <strain evidence="9">CGMCC 1.10971</strain>
    </source>
</reference>
<dbReference type="InterPro" id="IPR010809">
    <property type="entry name" value="FliD_C"/>
</dbReference>
<dbReference type="Pfam" id="PF07196">
    <property type="entry name" value="Flagellin_IN"/>
    <property type="match status" value="1"/>
</dbReference>
<dbReference type="GO" id="GO:0007155">
    <property type="term" value="P:cell adhesion"/>
    <property type="evidence" value="ECO:0007669"/>
    <property type="project" value="InterPro"/>
</dbReference>
<feature type="domain" description="Flagellar hook-associated protein 2 N-terminal" evidence="6">
    <location>
        <begin position="13"/>
        <end position="111"/>
    </location>
</feature>
<keyword evidence="8" id="KW-0282">Flagellum</keyword>
<comment type="function">
    <text evidence="5">Required for morphogenesis and for the elongation of the flagellar filament by facilitating polymerization of the flagellin monomers at the tip of growing filament. Forms a capping structure, which prevents flagellin subunits (transported through the central channel of the flagellum) from leaking out without polymerization at the distal end.</text>
</comment>
<dbReference type="Pfam" id="PF07195">
    <property type="entry name" value="FliD_C"/>
    <property type="match status" value="2"/>
</dbReference>
<protein>
    <recommendedName>
        <fullName evidence="5">Flagellar hook-associated protein 2</fullName>
        <shortName evidence="5">HAP2</shortName>
    </recommendedName>
    <alternativeName>
        <fullName evidence="5">Flagellar cap protein</fullName>
    </alternativeName>
</protein>
<dbReference type="InterPro" id="IPR040026">
    <property type="entry name" value="FliD"/>
</dbReference>
<evidence type="ECO:0000256" key="1">
    <source>
        <dbReference type="ARBA" id="ARBA00009764"/>
    </source>
</evidence>
<keyword evidence="8" id="KW-0969">Cilium</keyword>
<feature type="domain" description="Flagellar hook-associated protein 2 C-terminal" evidence="7">
    <location>
        <begin position="592"/>
        <end position="661"/>
    </location>
</feature>
<dbReference type="InterPro" id="IPR010810">
    <property type="entry name" value="Flagellin_hook_IN_motif"/>
</dbReference>
<keyword evidence="5" id="KW-0964">Secreted</keyword>
<dbReference type="GO" id="GO:0009421">
    <property type="term" value="C:bacterial-type flagellum filament cap"/>
    <property type="evidence" value="ECO:0007669"/>
    <property type="project" value="InterPro"/>
</dbReference>
<comment type="similarity">
    <text evidence="1 5">Belongs to the FliD family.</text>
</comment>
<evidence type="ECO:0000313" key="9">
    <source>
        <dbReference type="Proteomes" id="UP000198623"/>
    </source>
</evidence>
<gene>
    <name evidence="8" type="ORF">SAMN05216175_102223</name>
</gene>
<accession>A0A1I2N6V0</accession>
<dbReference type="PANTHER" id="PTHR30288:SF0">
    <property type="entry name" value="FLAGELLAR HOOK-ASSOCIATED PROTEIN 2"/>
    <property type="match status" value="1"/>
</dbReference>
<comment type="subcellular location">
    <subcellularLocation>
        <location evidence="5">Secreted</location>
    </subcellularLocation>
    <subcellularLocation>
        <location evidence="5">Bacterial flagellum</location>
    </subcellularLocation>
</comment>
<keyword evidence="4 5" id="KW-0975">Bacterial flagellum</keyword>
<keyword evidence="9" id="KW-1185">Reference proteome</keyword>
<dbReference type="RefSeq" id="WP_090724779.1">
    <property type="nucleotide sequence ID" value="NZ_FOOU01000002.1"/>
</dbReference>
<dbReference type="GO" id="GO:0009424">
    <property type="term" value="C:bacterial-type flagellum hook"/>
    <property type="evidence" value="ECO:0007669"/>
    <property type="project" value="UniProtKB-UniRule"/>
</dbReference>
<keyword evidence="3" id="KW-0175">Coiled coil</keyword>
<dbReference type="OrthoDB" id="5980200at2"/>
<evidence type="ECO:0000256" key="5">
    <source>
        <dbReference type="RuleBase" id="RU362066"/>
    </source>
</evidence>
<evidence type="ECO:0000256" key="4">
    <source>
        <dbReference type="ARBA" id="ARBA00023143"/>
    </source>
</evidence>
<dbReference type="PANTHER" id="PTHR30288">
    <property type="entry name" value="FLAGELLAR CAP/ASSEMBLY PROTEIN FLID"/>
    <property type="match status" value="1"/>
</dbReference>
<dbReference type="STRING" id="1045558.SAMN05216175_102223"/>
<dbReference type="GO" id="GO:0071973">
    <property type="term" value="P:bacterial-type flagellum-dependent cell motility"/>
    <property type="evidence" value="ECO:0007669"/>
    <property type="project" value="TreeGrafter"/>
</dbReference>
<evidence type="ECO:0000256" key="2">
    <source>
        <dbReference type="ARBA" id="ARBA00011255"/>
    </source>
</evidence>
<dbReference type="AlphaFoldDB" id="A0A1I2N6V0"/>
<evidence type="ECO:0000313" key="8">
    <source>
        <dbReference type="EMBL" id="SFF97447.1"/>
    </source>
</evidence>
<dbReference type="InterPro" id="IPR003481">
    <property type="entry name" value="FliD_N"/>
</dbReference>
<dbReference type="EMBL" id="FOOU01000002">
    <property type="protein sequence ID" value="SFF97447.1"/>
    <property type="molecule type" value="Genomic_DNA"/>
</dbReference>
<comment type="subunit">
    <text evidence="2 5">Homopentamer.</text>
</comment>
<proteinExistence type="inferred from homology"/>
<keyword evidence="8" id="KW-0966">Cell projection</keyword>
<dbReference type="Pfam" id="PF02465">
    <property type="entry name" value="FliD_N"/>
    <property type="match status" value="1"/>
</dbReference>